<keyword evidence="1" id="KW-0812">Transmembrane</keyword>
<gene>
    <name evidence="2" type="ORF">RI060_10120</name>
</gene>
<dbReference type="Proteomes" id="UP001249394">
    <property type="component" value="Chromosome"/>
</dbReference>
<feature type="transmembrane region" description="Helical" evidence="1">
    <location>
        <begin position="38"/>
        <end position="59"/>
    </location>
</feature>
<evidence type="ECO:0008006" key="4">
    <source>
        <dbReference type="Google" id="ProtNLM"/>
    </source>
</evidence>
<keyword evidence="3" id="KW-1185">Reference proteome</keyword>
<evidence type="ECO:0000256" key="1">
    <source>
        <dbReference type="SAM" id="Phobius"/>
    </source>
</evidence>
<reference evidence="2 3" key="1">
    <citation type="submission" date="2023-09" db="EMBL/GenBank/DDBJ databases">
        <title>The genome sequence of Streptomyces anthocyanicus.</title>
        <authorList>
            <person name="Mo P."/>
        </authorList>
    </citation>
    <scope>NUCLEOTIDE SEQUENCE [LARGE SCALE GENOMIC DNA]</scope>
    <source>
        <strain evidence="2 3">JCM 4387</strain>
    </source>
</reference>
<protein>
    <recommendedName>
        <fullName evidence="4">TIR domain-containing protein</fullName>
    </recommendedName>
</protein>
<accession>A0ABY9UBN7</accession>
<dbReference type="Gene3D" id="3.40.50.450">
    <property type="match status" value="1"/>
</dbReference>
<sequence>MNDRDGLQGFLTFLGAGLNATASIIVGLAAGKSDNNRAFLVFSAVFLGILGISLFLVVLMNRRRRPAADPSAADPPADDPLAGNGNARPITYDVFLSSPMASLPSDEDYESHRLGILRVLEALERDCRFKVYYAGERHPTKASFERPDVGAHRDSAALRESARFLLVMPKDLVSSSYVEAGYALALGIPSVYYHQSDIRLPFMLRQAAQYSPDFPRCKEYEYQRIDDIVRDIEESGTSLFD</sequence>
<evidence type="ECO:0000313" key="2">
    <source>
        <dbReference type="EMBL" id="WND17676.1"/>
    </source>
</evidence>
<dbReference type="EMBL" id="CP134213">
    <property type="protein sequence ID" value="WND17676.1"/>
    <property type="molecule type" value="Genomic_DNA"/>
</dbReference>
<keyword evidence="1" id="KW-1133">Transmembrane helix</keyword>
<organism evidence="2 3">
    <name type="scientific">Streptomyces violaceus</name>
    <name type="common">Streptomyces venezuelae</name>
    <dbReference type="NCBI Taxonomy" id="1936"/>
    <lineage>
        <taxon>Bacteria</taxon>
        <taxon>Bacillati</taxon>
        <taxon>Actinomycetota</taxon>
        <taxon>Actinomycetes</taxon>
        <taxon>Kitasatosporales</taxon>
        <taxon>Streptomycetaceae</taxon>
        <taxon>Streptomyces</taxon>
    </lineage>
</organism>
<proteinExistence type="predicted"/>
<evidence type="ECO:0000313" key="3">
    <source>
        <dbReference type="Proteomes" id="UP001249394"/>
    </source>
</evidence>
<keyword evidence="1" id="KW-0472">Membrane</keyword>
<name>A0ABY9UBN7_STRVL</name>